<comment type="caution">
    <text evidence="2">The sequence shown here is derived from an EMBL/GenBank/DDBJ whole genome shotgun (WGS) entry which is preliminary data.</text>
</comment>
<keyword evidence="1" id="KW-0472">Membrane</keyword>
<keyword evidence="1" id="KW-0812">Transmembrane</keyword>
<proteinExistence type="predicted"/>
<reference evidence="2 3" key="1">
    <citation type="submission" date="2021-06" db="EMBL/GenBank/DDBJ databases">
        <authorList>
            <person name="Palmer J.M."/>
        </authorList>
    </citation>
    <scope>NUCLEOTIDE SEQUENCE [LARGE SCALE GENOMIC DNA]</scope>
    <source>
        <strain evidence="3">if_2019</strain>
        <tissue evidence="2">Muscle</tissue>
    </source>
</reference>
<organism evidence="2 3">
    <name type="scientific">Ilyodon furcidens</name>
    <name type="common">goldbreast splitfin</name>
    <dbReference type="NCBI Taxonomy" id="33524"/>
    <lineage>
        <taxon>Eukaryota</taxon>
        <taxon>Metazoa</taxon>
        <taxon>Chordata</taxon>
        <taxon>Craniata</taxon>
        <taxon>Vertebrata</taxon>
        <taxon>Euteleostomi</taxon>
        <taxon>Actinopterygii</taxon>
        <taxon>Neopterygii</taxon>
        <taxon>Teleostei</taxon>
        <taxon>Neoteleostei</taxon>
        <taxon>Acanthomorphata</taxon>
        <taxon>Ovalentaria</taxon>
        <taxon>Atherinomorphae</taxon>
        <taxon>Cyprinodontiformes</taxon>
        <taxon>Goodeidae</taxon>
        <taxon>Ilyodon</taxon>
    </lineage>
</organism>
<keyword evidence="3" id="KW-1185">Reference proteome</keyword>
<evidence type="ECO:0000256" key="1">
    <source>
        <dbReference type="SAM" id="Phobius"/>
    </source>
</evidence>
<name>A0ABV0V9Q2_9TELE</name>
<keyword evidence="1" id="KW-1133">Transmembrane helix</keyword>
<gene>
    <name evidence="2" type="ORF">ILYODFUR_038796</name>
</gene>
<accession>A0ABV0V9Q2</accession>
<feature type="transmembrane region" description="Helical" evidence="1">
    <location>
        <begin position="21"/>
        <end position="49"/>
    </location>
</feature>
<protein>
    <submittedName>
        <fullName evidence="2">Uncharacterized protein</fullName>
    </submittedName>
</protein>
<evidence type="ECO:0000313" key="3">
    <source>
        <dbReference type="Proteomes" id="UP001482620"/>
    </source>
</evidence>
<dbReference type="Proteomes" id="UP001482620">
    <property type="component" value="Unassembled WGS sequence"/>
</dbReference>
<dbReference type="EMBL" id="JAHRIQ010102898">
    <property type="protein sequence ID" value="MEQ2254040.1"/>
    <property type="molecule type" value="Genomic_DNA"/>
</dbReference>
<evidence type="ECO:0000313" key="2">
    <source>
        <dbReference type="EMBL" id="MEQ2254040.1"/>
    </source>
</evidence>
<sequence>MRKMWVNPNWYHHCNTKQDHCCIFFLILCSPSLIYILFIGLIYCLLSWIGCYGCMVQSYWLKAHTEGVAMQCGYDGVEPVLHLNSPDILAATRTSHNEDPHCIPLLPLNTSPNSLNYDQMRVEIRGSGCCCLMSPGGGAELMNKKERMFVDGIRTAVFSSSCCFIPAC</sequence>